<dbReference type="InterPro" id="IPR020846">
    <property type="entry name" value="MFS_dom"/>
</dbReference>
<keyword evidence="10" id="KW-1185">Reference proteome</keyword>
<feature type="transmembrane region" description="Helical" evidence="7">
    <location>
        <begin position="280"/>
        <end position="299"/>
    </location>
</feature>
<keyword evidence="4 7" id="KW-0812">Transmembrane</keyword>
<keyword evidence="3" id="KW-0813">Transport</keyword>
<evidence type="ECO:0000313" key="9">
    <source>
        <dbReference type="EMBL" id="OJJ45465.1"/>
    </source>
</evidence>
<dbReference type="EMBL" id="KV878345">
    <property type="protein sequence ID" value="OJJ45465.1"/>
    <property type="molecule type" value="Genomic_DNA"/>
</dbReference>
<accession>A0A1L9SE16</accession>
<dbReference type="GO" id="GO:0005886">
    <property type="term" value="C:plasma membrane"/>
    <property type="evidence" value="ECO:0007669"/>
    <property type="project" value="TreeGrafter"/>
</dbReference>
<reference evidence="10" key="1">
    <citation type="journal article" date="2017" name="Genome Biol.">
        <title>Comparative genomics reveals high biological diversity and specific adaptations in the industrially and medically important fungal genus Aspergillus.</title>
        <authorList>
            <person name="de Vries R.P."/>
            <person name="Riley R."/>
            <person name="Wiebenga A."/>
            <person name="Aguilar-Osorio G."/>
            <person name="Amillis S."/>
            <person name="Uchima C.A."/>
            <person name="Anderluh G."/>
            <person name="Asadollahi M."/>
            <person name="Askin M."/>
            <person name="Barry K."/>
            <person name="Battaglia E."/>
            <person name="Bayram O."/>
            <person name="Benocci T."/>
            <person name="Braus-Stromeyer S.A."/>
            <person name="Caldana C."/>
            <person name="Canovas D."/>
            <person name="Cerqueira G.C."/>
            <person name="Chen F."/>
            <person name="Chen W."/>
            <person name="Choi C."/>
            <person name="Clum A."/>
            <person name="Dos Santos R.A."/>
            <person name="Damasio A.R."/>
            <person name="Diallinas G."/>
            <person name="Emri T."/>
            <person name="Fekete E."/>
            <person name="Flipphi M."/>
            <person name="Freyberg S."/>
            <person name="Gallo A."/>
            <person name="Gournas C."/>
            <person name="Habgood R."/>
            <person name="Hainaut M."/>
            <person name="Harispe M.L."/>
            <person name="Henrissat B."/>
            <person name="Hilden K.S."/>
            <person name="Hope R."/>
            <person name="Hossain A."/>
            <person name="Karabika E."/>
            <person name="Karaffa L."/>
            <person name="Karanyi Z."/>
            <person name="Krasevec N."/>
            <person name="Kuo A."/>
            <person name="Kusch H."/>
            <person name="LaButti K."/>
            <person name="Lagendijk E.L."/>
            <person name="Lapidus A."/>
            <person name="Levasseur A."/>
            <person name="Lindquist E."/>
            <person name="Lipzen A."/>
            <person name="Logrieco A.F."/>
            <person name="MacCabe A."/>
            <person name="Maekelae M.R."/>
            <person name="Malavazi I."/>
            <person name="Melin P."/>
            <person name="Meyer V."/>
            <person name="Mielnichuk N."/>
            <person name="Miskei M."/>
            <person name="Molnar A.P."/>
            <person name="Mule G."/>
            <person name="Ngan C.Y."/>
            <person name="Orejas M."/>
            <person name="Orosz E."/>
            <person name="Ouedraogo J.P."/>
            <person name="Overkamp K.M."/>
            <person name="Park H.-S."/>
            <person name="Perrone G."/>
            <person name="Piumi F."/>
            <person name="Punt P.J."/>
            <person name="Ram A.F."/>
            <person name="Ramon A."/>
            <person name="Rauscher S."/>
            <person name="Record E."/>
            <person name="Riano-Pachon D.M."/>
            <person name="Robert V."/>
            <person name="Roehrig J."/>
            <person name="Ruller R."/>
            <person name="Salamov A."/>
            <person name="Salih N.S."/>
            <person name="Samson R.A."/>
            <person name="Sandor E."/>
            <person name="Sanguinetti M."/>
            <person name="Schuetze T."/>
            <person name="Sepcic K."/>
            <person name="Shelest E."/>
            <person name="Sherlock G."/>
            <person name="Sophianopoulou V."/>
            <person name="Squina F.M."/>
            <person name="Sun H."/>
            <person name="Susca A."/>
            <person name="Todd R.B."/>
            <person name="Tsang A."/>
            <person name="Unkles S.E."/>
            <person name="van de Wiele N."/>
            <person name="van Rossen-Uffink D."/>
            <person name="Oliveira J.V."/>
            <person name="Vesth T.C."/>
            <person name="Visser J."/>
            <person name="Yu J.-H."/>
            <person name="Zhou M."/>
            <person name="Andersen M.R."/>
            <person name="Archer D.B."/>
            <person name="Baker S.E."/>
            <person name="Benoit I."/>
            <person name="Brakhage A.A."/>
            <person name="Braus G.H."/>
            <person name="Fischer R."/>
            <person name="Frisvad J.C."/>
            <person name="Goldman G.H."/>
            <person name="Houbraken J."/>
            <person name="Oakley B."/>
            <person name="Pocsi I."/>
            <person name="Scazzocchio C."/>
            <person name="Seiboth B."/>
            <person name="vanKuyk P.A."/>
            <person name="Wortman J."/>
            <person name="Dyer P.S."/>
            <person name="Grigoriev I.V."/>
        </authorList>
    </citation>
    <scope>NUCLEOTIDE SEQUENCE [LARGE SCALE GENOMIC DNA]</scope>
    <source>
        <strain evidence="10">CBS 506.65</strain>
    </source>
</reference>
<protein>
    <recommendedName>
        <fullName evidence="8">Major facilitator superfamily (MFS) profile domain-containing protein</fullName>
    </recommendedName>
</protein>
<feature type="transmembrane region" description="Helical" evidence="7">
    <location>
        <begin position="57"/>
        <end position="77"/>
    </location>
</feature>
<dbReference type="PANTHER" id="PTHR23508:SF10">
    <property type="entry name" value="CARBOXYLIC ACID TRANSPORTER PROTEIN HOMOLOG"/>
    <property type="match status" value="1"/>
</dbReference>
<evidence type="ECO:0000256" key="3">
    <source>
        <dbReference type="ARBA" id="ARBA00022448"/>
    </source>
</evidence>
<gene>
    <name evidence="9" type="ORF">ASPZODRAFT_144092</name>
</gene>
<keyword evidence="5 7" id="KW-1133">Transmembrane helix</keyword>
<feature type="transmembrane region" description="Helical" evidence="7">
    <location>
        <begin position="343"/>
        <end position="365"/>
    </location>
</feature>
<dbReference type="FunFam" id="1.20.1250.20:FF:000140">
    <property type="entry name" value="Putative MFS phospholipid transporter"/>
    <property type="match status" value="1"/>
</dbReference>
<dbReference type="VEuPathDB" id="FungiDB:ASPZODRAFT_144092"/>
<keyword evidence="6 7" id="KW-0472">Membrane</keyword>
<dbReference type="STRING" id="1073090.A0A1L9SE16"/>
<evidence type="ECO:0000256" key="5">
    <source>
        <dbReference type="ARBA" id="ARBA00022989"/>
    </source>
</evidence>
<feature type="transmembrane region" description="Helical" evidence="7">
    <location>
        <begin position="305"/>
        <end position="322"/>
    </location>
</feature>
<dbReference type="AlphaFoldDB" id="A0A1L9SE16"/>
<evidence type="ECO:0000256" key="1">
    <source>
        <dbReference type="ARBA" id="ARBA00004141"/>
    </source>
</evidence>
<dbReference type="PANTHER" id="PTHR23508">
    <property type="entry name" value="CARBOXYLIC ACID TRANSPORTER PROTEIN HOMOLOG"/>
    <property type="match status" value="1"/>
</dbReference>
<dbReference type="GO" id="GO:0046943">
    <property type="term" value="F:carboxylic acid transmembrane transporter activity"/>
    <property type="evidence" value="ECO:0007669"/>
    <property type="project" value="TreeGrafter"/>
</dbReference>
<evidence type="ECO:0000313" key="10">
    <source>
        <dbReference type="Proteomes" id="UP000184188"/>
    </source>
</evidence>
<dbReference type="GeneID" id="34611445"/>
<evidence type="ECO:0000259" key="8">
    <source>
        <dbReference type="PROSITE" id="PS50850"/>
    </source>
</evidence>
<feature type="transmembrane region" description="Helical" evidence="7">
    <location>
        <begin position="29"/>
        <end position="48"/>
    </location>
</feature>
<feature type="transmembrane region" description="Helical" evidence="7">
    <location>
        <begin position="83"/>
        <end position="105"/>
    </location>
</feature>
<evidence type="ECO:0000256" key="2">
    <source>
        <dbReference type="ARBA" id="ARBA00010992"/>
    </source>
</evidence>
<dbReference type="PROSITE" id="PS50850">
    <property type="entry name" value="MFS"/>
    <property type="match status" value="1"/>
</dbReference>
<feature type="transmembrane region" description="Helical" evidence="7">
    <location>
        <begin position="159"/>
        <end position="178"/>
    </location>
</feature>
<dbReference type="InterPro" id="IPR036259">
    <property type="entry name" value="MFS_trans_sf"/>
</dbReference>
<dbReference type="GO" id="GO:0030643">
    <property type="term" value="P:intracellular phosphate ion homeostasis"/>
    <property type="evidence" value="ECO:0007669"/>
    <property type="project" value="EnsemblFungi"/>
</dbReference>
<dbReference type="SUPFAM" id="SSF103473">
    <property type="entry name" value="MFS general substrate transporter"/>
    <property type="match status" value="1"/>
</dbReference>
<dbReference type="OrthoDB" id="2261376at2759"/>
<evidence type="ECO:0000256" key="7">
    <source>
        <dbReference type="SAM" id="Phobius"/>
    </source>
</evidence>
<dbReference type="InterPro" id="IPR011701">
    <property type="entry name" value="MFS"/>
</dbReference>
<feature type="transmembrane region" description="Helical" evidence="7">
    <location>
        <begin position="248"/>
        <end position="268"/>
    </location>
</feature>
<dbReference type="Proteomes" id="UP000184188">
    <property type="component" value="Unassembled WGS sequence"/>
</dbReference>
<evidence type="ECO:0000256" key="6">
    <source>
        <dbReference type="ARBA" id="ARBA00023136"/>
    </source>
</evidence>
<organism evidence="9 10">
    <name type="scientific">Penicilliopsis zonata CBS 506.65</name>
    <dbReference type="NCBI Taxonomy" id="1073090"/>
    <lineage>
        <taxon>Eukaryota</taxon>
        <taxon>Fungi</taxon>
        <taxon>Dikarya</taxon>
        <taxon>Ascomycota</taxon>
        <taxon>Pezizomycotina</taxon>
        <taxon>Eurotiomycetes</taxon>
        <taxon>Eurotiomycetidae</taxon>
        <taxon>Eurotiales</taxon>
        <taxon>Aspergillaceae</taxon>
        <taxon>Penicilliopsis</taxon>
    </lineage>
</organism>
<comment type="subcellular location">
    <subcellularLocation>
        <location evidence="1">Membrane</location>
        <topology evidence="1">Multi-pass membrane protein</topology>
    </subcellularLocation>
</comment>
<feature type="transmembrane region" description="Helical" evidence="7">
    <location>
        <begin position="380"/>
        <end position="398"/>
    </location>
</feature>
<dbReference type="RefSeq" id="XP_022579975.1">
    <property type="nucleotide sequence ID" value="XM_022724980.1"/>
</dbReference>
<dbReference type="Gene3D" id="1.20.1250.20">
    <property type="entry name" value="MFS general substrate transporter like domains"/>
    <property type="match status" value="1"/>
</dbReference>
<sequence>MTAVIGYINTMLETIYPTEYANSRASQNVASIAFAGTVVGQLLFGYLSDHWSRRNSLLVSTIILIVFGALCAGSYGANDSHEGLFTALVTYRFFLGLGIGGEYPAGSVAAAESSGELAKGHRHRWFIFFTNFQLDLASVASSLVPMIVVLACTEKHLRAAWRICLGLGVIPPLSLFYLRLKLKEPEEFNRERMRKFPLLLIIKFYWKRLFVISLIWFIYDFSTYSFGIYSSAWIKIILGDSYPLWISLGWSTLINFFYLPGSFAGAFISDWIGPRNTLAIGVFAQGVVGLIMTGCYPYLATAQYVGAFVVVYGIFLALGEVGPGDNIGLCAAKSCATPIRGQFYGIAAAIGKIGAFVGTYVFPIIQDNAPNSIRAGQDPFYVSSALCIFSAFVAYFGLPNISQDTITEEDAKFRAYLEEHGYDVSTMGNK</sequence>
<proteinExistence type="inferred from homology"/>
<evidence type="ECO:0000256" key="4">
    <source>
        <dbReference type="ARBA" id="ARBA00022692"/>
    </source>
</evidence>
<feature type="transmembrane region" description="Helical" evidence="7">
    <location>
        <begin position="125"/>
        <end position="147"/>
    </location>
</feature>
<comment type="similarity">
    <text evidence="2">Belongs to the major facilitator superfamily. Sugar transporter (TC 2.A.1.1) family.</text>
</comment>
<dbReference type="Pfam" id="PF07690">
    <property type="entry name" value="MFS_1"/>
    <property type="match status" value="1"/>
</dbReference>
<feature type="domain" description="Major facilitator superfamily (MFS) profile" evidence="8">
    <location>
        <begin position="1"/>
        <end position="402"/>
    </location>
</feature>
<name>A0A1L9SE16_9EURO</name>